<dbReference type="PANTHER" id="PTHR11857:SF43">
    <property type="entry name" value="GEO07291P1-RELATED"/>
    <property type="match status" value="1"/>
</dbReference>
<dbReference type="Gene3D" id="1.10.238.20">
    <property type="entry name" value="Pheromone/general odorant binding protein domain"/>
    <property type="match status" value="2"/>
</dbReference>
<evidence type="ECO:0000256" key="5">
    <source>
        <dbReference type="SAM" id="SignalP"/>
    </source>
</evidence>
<dbReference type="SMART" id="SM00708">
    <property type="entry name" value="PhBP"/>
    <property type="match status" value="2"/>
</dbReference>
<organism evidence="6 7">
    <name type="scientific">Phaedon cochleariae</name>
    <name type="common">Mustard beetle</name>
    <dbReference type="NCBI Taxonomy" id="80249"/>
    <lineage>
        <taxon>Eukaryota</taxon>
        <taxon>Metazoa</taxon>
        <taxon>Ecdysozoa</taxon>
        <taxon>Arthropoda</taxon>
        <taxon>Hexapoda</taxon>
        <taxon>Insecta</taxon>
        <taxon>Pterygota</taxon>
        <taxon>Neoptera</taxon>
        <taxon>Endopterygota</taxon>
        <taxon>Coleoptera</taxon>
        <taxon>Polyphaga</taxon>
        <taxon>Cucujiformia</taxon>
        <taxon>Chrysomeloidea</taxon>
        <taxon>Chrysomelidae</taxon>
        <taxon>Chrysomelinae</taxon>
        <taxon>Chrysomelini</taxon>
        <taxon>Phaedon</taxon>
    </lineage>
</organism>
<protein>
    <submittedName>
        <fullName evidence="6">Uncharacterized protein</fullName>
    </submittedName>
</protein>
<dbReference type="EMBL" id="OU896711">
    <property type="protein sequence ID" value="CAG9821683.1"/>
    <property type="molecule type" value="Genomic_DNA"/>
</dbReference>
<proteinExistence type="inferred from homology"/>
<dbReference type="SUPFAM" id="SSF47565">
    <property type="entry name" value="Insect pheromone/odorant-binding proteins"/>
    <property type="match status" value="2"/>
</dbReference>
<keyword evidence="7" id="KW-1185">Reference proteome</keyword>
<dbReference type="Proteomes" id="UP001153737">
    <property type="component" value="Chromosome 5"/>
</dbReference>
<accession>A0A9N9SH11</accession>
<dbReference type="InterPro" id="IPR006170">
    <property type="entry name" value="PBP/GOBP"/>
</dbReference>
<dbReference type="PANTHER" id="PTHR11857">
    <property type="entry name" value="ODORANT BINDING PROTEIN-RELATED"/>
    <property type="match status" value="1"/>
</dbReference>
<gene>
    <name evidence="6" type="ORF">PHAECO_LOCUS9551</name>
</gene>
<dbReference type="InterPro" id="IPR036728">
    <property type="entry name" value="PBP_GOBP_sf"/>
</dbReference>
<comment type="subcellular location">
    <subcellularLocation>
        <location evidence="1">Secreted</location>
    </subcellularLocation>
</comment>
<dbReference type="AlphaFoldDB" id="A0A9N9SH11"/>
<feature type="signal peptide" evidence="5">
    <location>
        <begin position="1"/>
        <end position="17"/>
    </location>
</feature>
<evidence type="ECO:0000313" key="7">
    <source>
        <dbReference type="Proteomes" id="UP001153737"/>
    </source>
</evidence>
<sequence length="239" mass="26890">MEKILCVLFFAIALAISKPISEESKAEMLKIHEECAVKSGVDSKDIIDKVFKEDLEDDDKIKKHLFCVGEKLKIIDDDNKIDREVLKTQLREFITEDGKVDEIVTKCAVEKDDAKETAFAAGVLTSEQKKKIIDLGKECLKESNADMDVVMDAAKGVFADDPKLKKQILCFNKKIGVQDADGKLVKDMIKTRLTAVTEDPKKTEEIMKKCMIEQDTPEDTAFETAKCLHTFAPEEKVLE</sequence>
<dbReference type="OrthoDB" id="8194670at2759"/>
<dbReference type="Pfam" id="PF01395">
    <property type="entry name" value="PBP_GOBP"/>
    <property type="match status" value="2"/>
</dbReference>
<evidence type="ECO:0000256" key="2">
    <source>
        <dbReference type="ARBA" id="ARBA00008098"/>
    </source>
</evidence>
<keyword evidence="3" id="KW-0964">Secreted</keyword>
<reference evidence="6" key="2">
    <citation type="submission" date="2022-10" db="EMBL/GenBank/DDBJ databases">
        <authorList>
            <consortium name="ENA_rothamsted_submissions"/>
            <consortium name="culmorum"/>
            <person name="King R."/>
        </authorList>
    </citation>
    <scope>NUCLEOTIDE SEQUENCE</scope>
</reference>
<evidence type="ECO:0000256" key="3">
    <source>
        <dbReference type="ARBA" id="ARBA00022525"/>
    </source>
</evidence>
<evidence type="ECO:0000256" key="1">
    <source>
        <dbReference type="ARBA" id="ARBA00004613"/>
    </source>
</evidence>
<keyword evidence="4 5" id="KW-0732">Signal</keyword>
<feature type="chain" id="PRO_5040402383" evidence="5">
    <location>
        <begin position="18"/>
        <end position="239"/>
    </location>
</feature>
<dbReference type="CDD" id="cd23992">
    <property type="entry name" value="PBP_GOBP"/>
    <property type="match status" value="2"/>
</dbReference>
<dbReference type="GO" id="GO:0007608">
    <property type="term" value="P:sensory perception of smell"/>
    <property type="evidence" value="ECO:0007669"/>
    <property type="project" value="TreeGrafter"/>
</dbReference>
<reference evidence="6" key="1">
    <citation type="submission" date="2022-01" db="EMBL/GenBank/DDBJ databases">
        <authorList>
            <person name="King R."/>
        </authorList>
    </citation>
    <scope>NUCLEOTIDE SEQUENCE</scope>
</reference>
<evidence type="ECO:0000313" key="6">
    <source>
        <dbReference type="EMBL" id="CAG9821683.1"/>
    </source>
</evidence>
<name>A0A9N9SH11_PHACE</name>
<dbReference type="GO" id="GO:0005615">
    <property type="term" value="C:extracellular space"/>
    <property type="evidence" value="ECO:0007669"/>
    <property type="project" value="TreeGrafter"/>
</dbReference>
<dbReference type="GO" id="GO:0005549">
    <property type="term" value="F:odorant binding"/>
    <property type="evidence" value="ECO:0007669"/>
    <property type="project" value="InterPro"/>
</dbReference>
<comment type="similarity">
    <text evidence="2">Belongs to the PBP/GOBP family.</text>
</comment>
<evidence type="ECO:0000256" key="4">
    <source>
        <dbReference type="ARBA" id="ARBA00022729"/>
    </source>
</evidence>